<keyword evidence="2" id="KW-1185">Reference proteome</keyword>
<dbReference type="Gene3D" id="1.20.272.10">
    <property type="match status" value="1"/>
</dbReference>
<dbReference type="SUPFAM" id="SSF52540">
    <property type="entry name" value="P-loop containing nucleoside triphosphate hydrolases"/>
    <property type="match status" value="1"/>
</dbReference>
<dbReference type="PANTHER" id="PTHR11669">
    <property type="entry name" value="REPLICATION FACTOR C / DNA POLYMERASE III GAMMA-TAU SUBUNIT"/>
    <property type="match status" value="1"/>
</dbReference>
<dbReference type="GO" id="GO:0003689">
    <property type="term" value="F:DNA clamp loader activity"/>
    <property type="evidence" value="ECO:0007669"/>
    <property type="project" value="TreeGrafter"/>
</dbReference>
<proteinExistence type="predicted"/>
<dbReference type="InterPro" id="IPR008921">
    <property type="entry name" value="DNA_pol3_clamp-load_cplx_C"/>
</dbReference>
<feature type="region of interest" description="Disordered" evidence="1">
    <location>
        <begin position="150"/>
        <end position="231"/>
    </location>
</feature>
<evidence type="ECO:0000313" key="2">
    <source>
        <dbReference type="Proteomes" id="UP000504603"/>
    </source>
</evidence>
<dbReference type="InterPro" id="IPR027417">
    <property type="entry name" value="P-loop_NTPase"/>
</dbReference>
<dbReference type="GeneID" id="111005686"/>
<gene>
    <name evidence="3" type="primary">LOC111005686</name>
</gene>
<feature type="compositionally biased region" description="Low complexity" evidence="1">
    <location>
        <begin position="343"/>
        <end position="352"/>
    </location>
</feature>
<dbReference type="InterPro" id="IPR050238">
    <property type="entry name" value="DNA_Rep/Repair_Clamp_Loader"/>
</dbReference>
<dbReference type="RefSeq" id="XP_022132979.1">
    <property type="nucleotide sequence ID" value="XM_022277287.1"/>
</dbReference>
<evidence type="ECO:0000256" key="1">
    <source>
        <dbReference type="SAM" id="MobiDB-lite"/>
    </source>
</evidence>
<dbReference type="Proteomes" id="UP000504603">
    <property type="component" value="Unplaced"/>
</dbReference>
<dbReference type="Gene3D" id="3.40.50.300">
    <property type="entry name" value="P-loop containing nucleotide triphosphate hydrolases"/>
    <property type="match status" value="1"/>
</dbReference>
<dbReference type="Pfam" id="PF21960">
    <property type="entry name" value="RCF1-5-like_lid"/>
    <property type="match status" value="1"/>
</dbReference>
<dbReference type="GO" id="GO:0005663">
    <property type="term" value="C:DNA replication factor C complex"/>
    <property type="evidence" value="ECO:0007669"/>
    <property type="project" value="TreeGrafter"/>
</dbReference>
<evidence type="ECO:0000313" key="3">
    <source>
        <dbReference type="RefSeq" id="XP_022132979.1"/>
    </source>
</evidence>
<organism evidence="2 3">
    <name type="scientific">Momordica charantia</name>
    <name type="common">Bitter gourd</name>
    <name type="synonym">Balsam pear</name>
    <dbReference type="NCBI Taxonomy" id="3673"/>
    <lineage>
        <taxon>Eukaryota</taxon>
        <taxon>Viridiplantae</taxon>
        <taxon>Streptophyta</taxon>
        <taxon>Embryophyta</taxon>
        <taxon>Tracheophyta</taxon>
        <taxon>Spermatophyta</taxon>
        <taxon>Magnoliopsida</taxon>
        <taxon>eudicotyledons</taxon>
        <taxon>Gunneridae</taxon>
        <taxon>Pentapetalae</taxon>
        <taxon>rosids</taxon>
        <taxon>fabids</taxon>
        <taxon>Cucurbitales</taxon>
        <taxon>Cucurbitaceae</taxon>
        <taxon>Momordiceae</taxon>
        <taxon>Momordica</taxon>
    </lineage>
</organism>
<feature type="compositionally biased region" description="Basic and acidic residues" evidence="1">
    <location>
        <begin position="154"/>
        <end position="185"/>
    </location>
</feature>
<feature type="compositionally biased region" description="Polar residues" evidence="1">
    <location>
        <begin position="192"/>
        <end position="203"/>
    </location>
</feature>
<protein>
    <submittedName>
        <fullName evidence="3">Uncharacterized protein LOC111005686</fullName>
    </submittedName>
</protein>
<dbReference type="GO" id="GO:0005634">
    <property type="term" value="C:nucleus"/>
    <property type="evidence" value="ECO:0007669"/>
    <property type="project" value="TreeGrafter"/>
</dbReference>
<dbReference type="GO" id="GO:0006261">
    <property type="term" value="P:DNA-templated DNA replication"/>
    <property type="evidence" value="ECO:0007669"/>
    <property type="project" value="TreeGrafter"/>
</dbReference>
<dbReference type="FunFam" id="1.10.8.60:FF:000030">
    <property type="entry name" value="replication factor C subunit 3"/>
    <property type="match status" value="1"/>
</dbReference>
<reference evidence="3" key="1">
    <citation type="submission" date="2025-08" db="UniProtKB">
        <authorList>
            <consortium name="RefSeq"/>
        </authorList>
    </citation>
    <scope>IDENTIFICATION</scope>
    <source>
        <strain evidence="3">OHB3-1</strain>
    </source>
</reference>
<dbReference type="Gene3D" id="1.10.8.60">
    <property type="match status" value="1"/>
</dbReference>
<feature type="region of interest" description="Disordered" evidence="1">
    <location>
        <begin position="339"/>
        <end position="361"/>
    </location>
</feature>
<accession>A0A6J1BUM9</accession>
<dbReference type="PANTHER" id="PTHR11669:SF25">
    <property type="entry name" value="OS02G0704966 PROTEIN"/>
    <property type="match status" value="1"/>
</dbReference>
<dbReference type="AlphaFoldDB" id="A0A6J1BUM9"/>
<dbReference type="Pfam" id="PF22534">
    <property type="entry name" value="RFC_C"/>
    <property type="match status" value="1"/>
</dbReference>
<sequence length="792" mass="90432">MHQFPYFVFSGSKNYCHRRHRRITYGTRFLYFPIAQIVRRRPRRSELGFRIAHAIRPSQMSPALNLMKQRKDGYEPSDTETEWQESPWNDPKEKKIVLDYDNRRTGSAVSKKFSAAANVSPPGLRRNGGRTPYRPAKDDSALVMLQRNISPMSRAERRRHESPFKAAAEDIGRSSMRARKDEKLTYTHGGNKISQKPSYNRRSATAPRLRMRDEQPNTVNNLSQRRERAAPSLQVNYSIQQQRDVSQVNSMSVGEMNEMIADGRIYGGPTFNEPVVESTGSISPGDIFFSRDSLAIGMNNNVSAKRNAFLNYTSPKPKFMSKKNGDTYNQVNANVDLNGRGISSSGTTTTNSAAVSRENSYRISTESSKISDVSGRTSESTRRFIASRRKKKNELWFSCMRNGTCRTTKSPEKRPLDEASFIEKANVVEYLRPFWADQHQPVSLNGFTFHKHEAQLLKQLVSQDSFPHILIKGPHGSGKRLLMMALLREIYGDSCSNVSHDLRYFQIQERKATQVVVPLTSSAHHVELNLSSEVNVKYALLGLAKEIGSEYSINVEARNVNPKANFKVIVLLDVDKASEDTQHLLRWIMDGYKDACKVVLCCEDDTGILESVISRCKVIKINPPVNHEIMELLIQIAEKEEFDLPMNFASKIASKAKQDLRKAIMALEACKAHNYPFADDQPIPIGWEEPVVELAAQILEDPSNSRLHLVKEKIQKLLLDSVHPKLILQKFVEQFLKRIELRSRRELYYWHAYYNKKLPTETGTSALPKLEEFVAKFMSMYRKSSTNFVYDR</sequence>
<dbReference type="GO" id="GO:0003677">
    <property type="term" value="F:DNA binding"/>
    <property type="evidence" value="ECO:0007669"/>
    <property type="project" value="InterPro"/>
</dbReference>
<dbReference type="KEGG" id="mcha:111005686"/>
<dbReference type="SUPFAM" id="SSF48019">
    <property type="entry name" value="post-AAA+ oligomerization domain-like"/>
    <property type="match status" value="1"/>
</dbReference>
<dbReference type="GO" id="GO:0006281">
    <property type="term" value="P:DNA repair"/>
    <property type="evidence" value="ECO:0007669"/>
    <property type="project" value="TreeGrafter"/>
</dbReference>
<dbReference type="OrthoDB" id="761538at2759"/>
<name>A0A6J1BUM9_MOMCH</name>